<reference evidence="1 2" key="1">
    <citation type="submission" date="2019-03" db="EMBL/GenBank/DDBJ databases">
        <title>Genomic Encyclopedia of Archaeal and Bacterial Type Strains, Phase II (KMG-II): from individual species to whole genera.</title>
        <authorList>
            <person name="Goeker M."/>
        </authorList>
    </citation>
    <scope>NUCLEOTIDE SEQUENCE [LARGE SCALE GENOMIC DNA]</scope>
    <source>
        <strain evidence="1 2">DSM 22554</strain>
    </source>
</reference>
<sequence>MKDPTPPQYAGKQLDLHAETLLDNEQEAKEFFQVVRKRLLRSFEWYDIAKIPAATFVLTDHLGRELIREMKENDLIRIDIPGPGNSSGNGFDWVKVEKITEEKNEKEDLCSITLRPTSNPEENNDEIAHFFKSMATSTLLAKRQNLHVRAEYHGRNELINEDATKLTDKFRNIIVGLAAKLGLSYSQWKSLIEGLVDKQRNIL</sequence>
<keyword evidence="2" id="KW-1185">Reference proteome</keyword>
<dbReference type="RefSeq" id="WP_132224678.1">
    <property type="nucleotide sequence ID" value="NZ_SMGO01000002.1"/>
</dbReference>
<evidence type="ECO:0000313" key="2">
    <source>
        <dbReference type="Proteomes" id="UP000294616"/>
    </source>
</evidence>
<dbReference type="Proteomes" id="UP000294616">
    <property type="component" value="Unassembled WGS sequence"/>
</dbReference>
<gene>
    <name evidence="1" type="ORF">C8N28_2183</name>
</gene>
<protein>
    <submittedName>
        <fullName evidence="1">Uncharacterized protein</fullName>
    </submittedName>
</protein>
<organism evidence="1 2">
    <name type="scientific">Albibacterium bauzanense</name>
    <dbReference type="NCBI Taxonomy" id="653929"/>
    <lineage>
        <taxon>Bacteria</taxon>
        <taxon>Pseudomonadati</taxon>
        <taxon>Bacteroidota</taxon>
        <taxon>Sphingobacteriia</taxon>
        <taxon>Sphingobacteriales</taxon>
        <taxon>Sphingobacteriaceae</taxon>
        <taxon>Albibacterium</taxon>
    </lineage>
</organism>
<dbReference type="OrthoDB" id="947646at2"/>
<comment type="caution">
    <text evidence="1">The sequence shown here is derived from an EMBL/GenBank/DDBJ whole genome shotgun (WGS) entry which is preliminary data.</text>
</comment>
<dbReference type="AlphaFoldDB" id="A0A4V2PXV4"/>
<evidence type="ECO:0000313" key="1">
    <source>
        <dbReference type="EMBL" id="TCK83581.1"/>
    </source>
</evidence>
<proteinExistence type="predicted"/>
<name>A0A4V2PXV4_9SPHI</name>
<accession>A0A4V2PXV4</accession>
<dbReference type="EMBL" id="SMGO01000002">
    <property type="protein sequence ID" value="TCK83581.1"/>
    <property type="molecule type" value="Genomic_DNA"/>
</dbReference>